<name>A0A0V1G5E7_TRIPS</name>
<accession>A0A0V1G5E7</accession>
<comment type="caution">
    <text evidence="1">The sequence shown here is derived from an EMBL/GenBank/DDBJ whole genome shotgun (WGS) entry which is preliminary data.</text>
</comment>
<sequence length="62" mass="7170">MVSWMDLSNNQNYPQECIRERPMTFNAYLQCISGGVSHHSLVISHVWKRSSTSHLLMNTGIY</sequence>
<dbReference type="Proteomes" id="UP000054995">
    <property type="component" value="Unassembled WGS sequence"/>
</dbReference>
<keyword evidence="2" id="KW-1185">Reference proteome</keyword>
<protein>
    <submittedName>
        <fullName evidence="1">Uncharacterized protein</fullName>
    </submittedName>
</protein>
<dbReference type="AlphaFoldDB" id="A0A0V1G5E7"/>
<evidence type="ECO:0000313" key="1">
    <source>
        <dbReference type="EMBL" id="KRY93455.1"/>
    </source>
</evidence>
<gene>
    <name evidence="1" type="ORF">T4D_3142</name>
</gene>
<dbReference type="EMBL" id="JYDT01000002">
    <property type="protein sequence ID" value="KRY93455.1"/>
    <property type="molecule type" value="Genomic_DNA"/>
</dbReference>
<organism evidence="1 2">
    <name type="scientific">Trichinella pseudospiralis</name>
    <name type="common">Parasitic roundworm</name>
    <dbReference type="NCBI Taxonomy" id="6337"/>
    <lineage>
        <taxon>Eukaryota</taxon>
        <taxon>Metazoa</taxon>
        <taxon>Ecdysozoa</taxon>
        <taxon>Nematoda</taxon>
        <taxon>Enoplea</taxon>
        <taxon>Dorylaimia</taxon>
        <taxon>Trichinellida</taxon>
        <taxon>Trichinellidae</taxon>
        <taxon>Trichinella</taxon>
    </lineage>
</organism>
<reference evidence="1 2" key="1">
    <citation type="submission" date="2015-01" db="EMBL/GenBank/DDBJ databases">
        <title>Evolution of Trichinella species and genotypes.</title>
        <authorList>
            <person name="Korhonen P.K."/>
            <person name="Edoardo P."/>
            <person name="Giuseppe L.R."/>
            <person name="Gasser R.B."/>
        </authorList>
    </citation>
    <scope>NUCLEOTIDE SEQUENCE [LARGE SCALE GENOMIC DNA]</scope>
    <source>
        <strain evidence="1">ISS470</strain>
    </source>
</reference>
<proteinExistence type="predicted"/>
<evidence type="ECO:0000313" key="2">
    <source>
        <dbReference type="Proteomes" id="UP000054995"/>
    </source>
</evidence>